<name>A0A1G7QRX9_CHIFI</name>
<dbReference type="AlphaFoldDB" id="A0A1G7QRX9"/>
<organism evidence="1 2">
    <name type="scientific">Chitinophaga filiformis</name>
    <name type="common">Myxococcus filiformis</name>
    <name type="synonym">Flexibacter filiformis</name>
    <dbReference type="NCBI Taxonomy" id="104663"/>
    <lineage>
        <taxon>Bacteria</taxon>
        <taxon>Pseudomonadati</taxon>
        <taxon>Bacteroidota</taxon>
        <taxon>Chitinophagia</taxon>
        <taxon>Chitinophagales</taxon>
        <taxon>Chitinophagaceae</taxon>
        <taxon>Chitinophaga</taxon>
    </lineage>
</organism>
<gene>
    <name evidence="1" type="ORF">SAMN04488121_103169</name>
</gene>
<evidence type="ECO:0000313" key="2">
    <source>
        <dbReference type="Proteomes" id="UP000199045"/>
    </source>
</evidence>
<evidence type="ECO:0000313" key="1">
    <source>
        <dbReference type="EMBL" id="SDG01267.1"/>
    </source>
</evidence>
<dbReference type="Proteomes" id="UP000199045">
    <property type="component" value="Unassembled WGS sequence"/>
</dbReference>
<proteinExistence type="predicted"/>
<protein>
    <submittedName>
        <fullName evidence="1">Uncharacterized protein</fullName>
    </submittedName>
</protein>
<accession>A0A1G7QRX9</accession>
<dbReference type="STRING" id="104663.SAMN04488121_103169"/>
<reference evidence="1 2" key="1">
    <citation type="submission" date="2016-10" db="EMBL/GenBank/DDBJ databases">
        <authorList>
            <person name="de Groot N.N."/>
        </authorList>
    </citation>
    <scope>NUCLEOTIDE SEQUENCE [LARGE SCALE GENOMIC DNA]</scope>
    <source>
        <strain evidence="1 2">DSM 527</strain>
    </source>
</reference>
<sequence>MFVSYIYVLSFILSDNTIGGSQKWGGLKLFDADYQKNLAPSKCVG</sequence>
<dbReference type="EMBL" id="FNBN01000003">
    <property type="protein sequence ID" value="SDG01267.1"/>
    <property type="molecule type" value="Genomic_DNA"/>
</dbReference>